<evidence type="ECO:0000256" key="4">
    <source>
        <dbReference type="ARBA" id="ARBA00022827"/>
    </source>
</evidence>
<dbReference type="SUPFAM" id="SSF51905">
    <property type="entry name" value="FAD/NAD(P)-binding domain"/>
    <property type="match status" value="1"/>
</dbReference>
<dbReference type="PRINTS" id="PR00368">
    <property type="entry name" value="FADPNR"/>
</dbReference>
<dbReference type="RefSeq" id="WP_189578893.1">
    <property type="nucleotide sequence ID" value="NZ_BMYF01000002.1"/>
</dbReference>
<dbReference type="InterPro" id="IPR036188">
    <property type="entry name" value="FAD/NAD-bd_sf"/>
</dbReference>
<reference evidence="6" key="2">
    <citation type="submission" date="2020-09" db="EMBL/GenBank/DDBJ databases">
        <authorList>
            <person name="Sun Q."/>
            <person name="Kim S."/>
        </authorList>
    </citation>
    <scope>NUCLEOTIDE SEQUENCE</scope>
    <source>
        <strain evidence="6">KCTC 23224</strain>
    </source>
</reference>
<comment type="similarity">
    <text evidence="2">Belongs to the FAD-dependent oxidoreductase family.</text>
</comment>
<sequence>MNKSPYVIIGNGIAGITCARHIRKYDSDASILVISGESEHFFSRTALMYIYMGHMQYQHTKPYEDWFWEKNRIELKKTWITSIDTTKQQLISDTGEKIPYGTLIIATGSKPLTIGWPGEDLKGVQGLYSLQDLENMEDNTQGIQRGVIVGGGLIGIEMAEMLKSRGIEVTFLVREKNFWDTVLPTEEAELINRHIRAHDVDLRLGTELAEIISNGNGNVSAVKTNTGEEIPCQFVGLTIGVTPNISLLKNHPDIQSNRGVLVDKYFQTNIEGVYAIGDCAEFTESPGPNRKTIEQVWYTGRMHGETLAYNLTHEEKVSYKPGIWFNSAKFFDLEYQTYGHVPNNIPATLDTFHWENEAGTVAIRFVYDKTVGTIKGINSIGWRMRHAYFDKAIDEGWLFEKILTHLDKASFDAEFATKHTAAVIQAYNTIKKRNVSLPKKGFLKRIVTAFS</sequence>
<evidence type="ECO:0000313" key="6">
    <source>
        <dbReference type="EMBL" id="GHB27486.1"/>
    </source>
</evidence>
<accession>A0A8J3G423</accession>
<reference evidence="6" key="1">
    <citation type="journal article" date="2014" name="Int. J. Syst. Evol. Microbiol.">
        <title>Complete genome sequence of Corynebacterium casei LMG S-19264T (=DSM 44701T), isolated from a smear-ripened cheese.</title>
        <authorList>
            <consortium name="US DOE Joint Genome Institute (JGI-PGF)"/>
            <person name="Walter F."/>
            <person name="Albersmeier A."/>
            <person name="Kalinowski J."/>
            <person name="Ruckert C."/>
        </authorList>
    </citation>
    <scope>NUCLEOTIDE SEQUENCE</scope>
    <source>
        <strain evidence="6">KCTC 23224</strain>
    </source>
</reference>
<name>A0A8J3G423_9BACT</name>
<protein>
    <submittedName>
        <fullName evidence="6">FAD-dependent oxidoreductase</fullName>
    </submittedName>
</protein>
<evidence type="ECO:0000256" key="3">
    <source>
        <dbReference type="ARBA" id="ARBA00022630"/>
    </source>
</evidence>
<evidence type="ECO:0000256" key="1">
    <source>
        <dbReference type="ARBA" id="ARBA00001974"/>
    </source>
</evidence>
<keyword evidence="7" id="KW-1185">Reference proteome</keyword>
<feature type="domain" description="FAD/NAD(P)-binding" evidence="5">
    <location>
        <begin position="6"/>
        <end position="293"/>
    </location>
</feature>
<comment type="caution">
    <text evidence="6">The sequence shown here is derived from an EMBL/GenBank/DDBJ whole genome shotgun (WGS) entry which is preliminary data.</text>
</comment>
<dbReference type="PANTHER" id="PTHR43429:SF3">
    <property type="entry name" value="NITRITE REDUCTASE [NAD(P)H]"/>
    <property type="match status" value="1"/>
</dbReference>
<dbReference type="Proteomes" id="UP000642809">
    <property type="component" value="Unassembled WGS sequence"/>
</dbReference>
<dbReference type="PRINTS" id="PR00411">
    <property type="entry name" value="PNDRDTASEI"/>
</dbReference>
<organism evidence="6 7">
    <name type="scientific">Mongoliitalea lutea</name>
    <dbReference type="NCBI Taxonomy" id="849756"/>
    <lineage>
        <taxon>Bacteria</taxon>
        <taxon>Pseudomonadati</taxon>
        <taxon>Bacteroidota</taxon>
        <taxon>Cytophagia</taxon>
        <taxon>Cytophagales</taxon>
        <taxon>Cyclobacteriaceae</taxon>
        <taxon>Mongoliitalea</taxon>
    </lineage>
</organism>
<evidence type="ECO:0000256" key="2">
    <source>
        <dbReference type="ARBA" id="ARBA00006442"/>
    </source>
</evidence>
<proteinExistence type="inferred from homology"/>
<dbReference type="Gene3D" id="3.50.50.60">
    <property type="entry name" value="FAD/NAD(P)-binding domain"/>
    <property type="match status" value="2"/>
</dbReference>
<keyword evidence="4" id="KW-0274">FAD</keyword>
<dbReference type="InterPro" id="IPR050260">
    <property type="entry name" value="FAD-bd_OxRdtase"/>
</dbReference>
<evidence type="ECO:0000259" key="5">
    <source>
        <dbReference type="Pfam" id="PF07992"/>
    </source>
</evidence>
<comment type="cofactor">
    <cofactor evidence="1">
        <name>FAD</name>
        <dbReference type="ChEBI" id="CHEBI:57692"/>
    </cofactor>
</comment>
<evidence type="ECO:0000313" key="7">
    <source>
        <dbReference type="Proteomes" id="UP000642809"/>
    </source>
</evidence>
<dbReference type="Pfam" id="PF07992">
    <property type="entry name" value="Pyr_redox_2"/>
    <property type="match status" value="1"/>
</dbReference>
<dbReference type="GO" id="GO:0016491">
    <property type="term" value="F:oxidoreductase activity"/>
    <property type="evidence" value="ECO:0007669"/>
    <property type="project" value="InterPro"/>
</dbReference>
<gene>
    <name evidence="6" type="ORF">GCM10008106_05280</name>
</gene>
<dbReference type="PANTHER" id="PTHR43429">
    <property type="entry name" value="PYRIDINE NUCLEOTIDE-DISULFIDE OXIDOREDUCTASE DOMAIN-CONTAINING"/>
    <property type="match status" value="1"/>
</dbReference>
<dbReference type="AlphaFoldDB" id="A0A8J3G423"/>
<keyword evidence="3" id="KW-0285">Flavoprotein</keyword>
<dbReference type="InterPro" id="IPR023753">
    <property type="entry name" value="FAD/NAD-binding_dom"/>
</dbReference>
<dbReference type="EMBL" id="BMYF01000002">
    <property type="protein sequence ID" value="GHB27486.1"/>
    <property type="molecule type" value="Genomic_DNA"/>
</dbReference>